<dbReference type="InterPro" id="IPR000944">
    <property type="entry name" value="Tscrpt_reg_Rrf2"/>
</dbReference>
<dbReference type="eggNOG" id="COG1959">
    <property type="taxonomic scope" value="Bacteria"/>
</dbReference>
<dbReference type="Pfam" id="PF02082">
    <property type="entry name" value="Rrf2"/>
    <property type="match status" value="1"/>
</dbReference>
<dbReference type="GO" id="GO:0005829">
    <property type="term" value="C:cytosol"/>
    <property type="evidence" value="ECO:0007669"/>
    <property type="project" value="TreeGrafter"/>
</dbReference>
<dbReference type="OrthoDB" id="9808360at2"/>
<evidence type="ECO:0000313" key="2">
    <source>
        <dbReference type="Proteomes" id="UP000003586"/>
    </source>
</evidence>
<dbReference type="AlphaFoldDB" id="W0F1T2"/>
<dbReference type="KEGG" id="nso:NIASO_09200"/>
<protein>
    <submittedName>
        <fullName evidence="1">Rrf2 family transcriptional regulator</fullName>
    </submittedName>
</protein>
<keyword evidence="2" id="KW-1185">Reference proteome</keyword>
<dbReference type="NCBIfam" id="TIGR00738">
    <property type="entry name" value="rrf2_super"/>
    <property type="match status" value="1"/>
</dbReference>
<gene>
    <name evidence="1" type="ORF">NIASO_09200</name>
</gene>
<dbReference type="InterPro" id="IPR036388">
    <property type="entry name" value="WH-like_DNA-bd_sf"/>
</dbReference>
<dbReference type="GO" id="GO:0003700">
    <property type="term" value="F:DNA-binding transcription factor activity"/>
    <property type="evidence" value="ECO:0007669"/>
    <property type="project" value="TreeGrafter"/>
</dbReference>
<organism evidence="1 2">
    <name type="scientific">Niabella soli DSM 19437</name>
    <dbReference type="NCBI Taxonomy" id="929713"/>
    <lineage>
        <taxon>Bacteria</taxon>
        <taxon>Pseudomonadati</taxon>
        <taxon>Bacteroidota</taxon>
        <taxon>Chitinophagia</taxon>
        <taxon>Chitinophagales</taxon>
        <taxon>Chitinophagaceae</taxon>
        <taxon>Niabella</taxon>
    </lineage>
</organism>
<reference evidence="1 2" key="1">
    <citation type="submission" date="2013-12" db="EMBL/GenBank/DDBJ databases">
        <authorList>
            <consortium name="DOE Joint Genome Institute"/>
            <person name="Eisen J."/>
            <person name="Huntemann M."/>
            <person name="Han J."/>
            <person name="Chen A."/>
            <person name="Kyrpides N."/>
            <person name="Mavromatis K."/>
            <person name="Markowitz V."/>
            <person name="Palaniappan K."/>
            <person name="Ivanova N."/>
            <person name="Schaumberg A."/>
            <person name="Pati A."/>
            <person name="Liolios K."/>
            <person name="Nordberg H.P."/>
            <person name="Cantor M.N."/>
            <person name="Hua S.X."/>
            <person name="Woyke T."/>
        </authorList>
    </citation>
    <scope>NUCLEOTIDE SEQUENCE [LARGE SCALE GENOMIC DNA]</scope>
    <source>
        <strain evidence="2">DSM 19437</strain>
    </source>
</reference>
<sequence>MFSKTCEYAIRAMIFIAQQTRNGERVSIIEIANGIDSPEHFIAKILQELSRKKIVLSLKGPTGGFYHDEATLEHSLADIVTAVDGNAIFTGCGLGLRECSETQPCPLHNKFKKIRKGTHQMLTQAKLSTFVDQPKTARTFLKR</sequence>
<dbReference type="Gene3D" id="1.10.10.10">
    <property type="entry name" value="Winged helix-like DNA-binding domain superfamily/Winged helix DNA-binding domain"/>
    <property type="match status" value="1"/>
</dbReference>
<evidence type="ECO:0000313" key="1">
    <source>
        <dbReference type="EMBL" id="AHF15281.1"/>
    </source>
</evidence>
<proteinExistence type="predicted"/>
<dbReference type="SUPFAM" id="SSF46785">
    <property type="entry name" value="Winged helix' DNA-binding domain"/>
    <property type="match status" value="1"/>
</dbReference>
<dbReference type="STRING" id="929713.NIASO_09200"/>
<dbReference type="PANTHER" id="PTHR33221:SF15">
    <property type="entry name" value="HTH-TYPE TRANSCRIPTIONAL REGULATOR YWGB-RELATED"/>
    <property type="match status" value="1"/>
</dbReference>
<dbReference type="EMBL" id="CP007035">
    <property type="protein sequence ID" value="AHF15281.1"/>
    <property type="molecule type" value="Genomic_DNA"/>
</dbReference>
<dbReference type="RefSeq" id="WP_025298813.1">
    <property type="nucleotide sequence ID" value="NZ_CP007035.1"/>
</dbReference>
<dbReference type="PROSITE" id="PS51197">
    <property type="entry name" value="HTH_RRF2_2"/>
    <property type="match status" value="1"/>
</dbReference>
<name>W0F1T2_9BACT</name>
<accession>W0F1T2</accession>
<dbReference type="InterPro" id="IPR036390">
    <property type="entry name" value="WH_DNA-bd_sf"/>
</dbReference>
<dbReference type="PANTHER" id="PTHR33221">
    <property type="entry name" value="WINGED HELIX-TURN-HELIX TRANSCRIPTIONAL REGULATOR, RRF2 FAMILY"/>
    <property type="match status" value="1"/>
</dbReference>
<dbReference type="HOGENOM" id="CLU_107144_1_4_10"/>
<dbReference type="Proteomes" id="UP000003586">
    <property type="component" value="Chromosome"/>
</dbReference>